<accession>A0ABY3X7L6</accession>
<keyword evidence="2" id="KW-1133">Transmembrane helix</keyword>
<dbReference type="EMBL" id="CP093547">
    <property type="protein sequence ID" value="UNP27955.1"/>
    <property type="molecule type" value="Genomic_DNA"/>
</dbReference>
<protein>
    <recommendedName>
        <fullName evidence="3">MoxR-vWA-beta-propeller ternary system domain-containing protein</fullName>
    </recommendedName>
</protein>
<keyword evidence="2" id="KW-0812">Transmembrane</keyword>
<dbReference type="Proteomes" id="UP000829194">
    <property type="component" value="Chromosome"/>
</dbReference>
<feature type="compositionally biased region" description="Basic and acidic residues" evidence="1">
    <location>
        <begin position="169"/>
        <end position="185"/>
    </location>
</feature>
<organism evidence="4 5">
    <name type="scientific">Lysobacter gummosus</name>
    <dbReference type="NCBI Taxonomy" id="262324"/>
    <lineage>
        <taxon>Bacteria</taxon>
        <taxon>Pseudomonadati</taxon>
        <taxon>Pseudomonadota</taxon>
        <taxon>Gammaproteobacteria</taxon>
        <taxon>Lysobacterales</taxon>
        <taxon>Lysobacteraceae</taxon>
        <taxon>Lysobacter</taxon>
    </lineage>
</organism>
<feature type="region of interest" description="Disordered" evidence="1">
    <location>
        <begin position="219"/>
        <end position="243"/>
    </location>
</feature>
<feature type="region of interest" description="Disordered" evidence="1">
    <location>
        <begin position="163"/>
        <end position="193"/>
    </location>
</feature>
<evidence type="ECO:0000256" key="1">
    <source>
        <dbReference type="SAM" id="MobiDB-lite"/>
    </source>
</evidence>
<feature type="compositionally biased region" description="Low complexity" evidence="1">
    <location>
        <begin position="233"/>
        <end position="243"/>
    </location>
</feature>
<evidence type="ECO:0000313" key="5">
    <source>
        <dbReference type="Proteomes" id="UP000829194"/>
    </source>
</evidence>
<evidence type="ECO:0000256" key="2">
    <source>
        <dbReference type="SAM" id="Phobius"/>
    </source>
</evidence>
<dbReference type="InterPro" id="IPR045547">
    <property type="entry name" value="bpX6"/>
</dbReference>
<sequence>MPPDARSDVRHPLWRGWQTVAGLWFAADPMPPQRRLERILRAWTPGCRAWRFDEGDVLYFDAPRPMQCEQAGGTPLCRIGAHGLYGGPLTAQELAALAPADVHLVIGGRLHSLNFAQAQALDPSLILDIDDYALHDTFDCSRILPAPRQDRLASKALREVLGKRIPPPSEERESFLHSAREREAGRGGAAKTSLRERVIGTRDGIAGWLLSRFPSLAGGGAGQGGRGGGQRGSQGSVSARGGAVQQQRWREWLVKAAMASQASKLMGMRHSLYLRRLMQRFDEGDLTEALRHALPIDGDGHDSLGQAFSLPGRRDRLSLSSGKSAHASFDFGDYARELLRKRYRAAFEALDRQGKIDEAVFVLAELLNARQEALDYLIRHERFAQAAELALGWDMPADTIIRLLMLAGDSERAVLVARRDNAFAAAIAMLESTHPEHALSLRRQWGQALVEQGQWLAAVDAVWPDPESREQAARWLLAAESAGSLLSARALVQRASLLPDTLQHYAERIAAYADPSSPAASRAALGRALADCQSRNPALSLLATHVLPALAADRGFGANELDVRELNRIRDLSDDPWLRADLPAWKLPAVAAVRRLWMATEPVSARMPDEIGLRAPSDVVALGEGRYLVALGEAGAAVFDRSGRCLRRYAVPAFRLVIGDSGQVALALAKRDSVWRIARLDLVSHEIADLGAMPLQFFADRFDGIAWSVVTGDRIAVIDATRPSLDLLWSVGDLGGPVAQARFLQHDELFLVPGRAQIVVWHYRTAPRRSLVSREPVALDDGQSALLDPQMITAKLRLTANENGGVHFGCTVGPHDCSIDLAAPEPGTGEAECGVIPLANGFLVMVYGVYHMRLYLVRRGTEMRARCVAEIDWPQTQVQVREQPDRLVLFDREGRVMEIDTQTSKLRSLTLL</sequence>
<feature type="domain" description="MoxR-vWA-beta-propeller ternary system" evidence="3">
    <location>
        <begin position="9"/>
        <end position="177"/>
    </location>
</feature>
<reference evidence="4 5" key="1">
    <citation type="submission" date="2022-03" db="EMBL/GenBank/DDBJ databases">
        <title>Complete genome sequence of Lysobacter capsici VKM B-2533 and Lysobacter gummosus 10.1.1, promising sources of lytic agents.</title>
        <authorList>
            <person name="Tarlachkov S.V."/>
            <person name="Kudryakova I.V."/>
            <person name="Afoshin A.S."/>
            <person name="Leontyevskaya E.A."/>
            <person name="Leontyevskaya N.V."/>
        </authorList>
    </citation>
    <scope>NUCLEOTIDE SEQUENCE [LARGE SCALE GENOMIC DNA]</scope>
    <source>
        <strain evidence="4 5">10.1.1</strain>
    </source>
</reference>
<proteinExistence type="predicted"/>
<evidence type="ECO:0000313" key="4">
    <source>
        <dbReference type="EMBL" id="UNP27955.1"/>
    </source>
</evidence>
<feature type="compositionally biased region" description="Gly residues" evidence="1">
    <location>
        <begin position="219"/>
        <end position="232"/>
    </location>
</feature>
<feature type="transmembrane region" description="Helical" evidence="2">
    <location>
        <begin position="835"/>
        <end position="856"/>
    </location>
</feature>
<evidence type="ECO:0000259" key="3">
    <source>
        <dbReference type="Pfam" id="PF19922"/>
    </source>
</evidence>
<name>A0ABY3X7L6_9GAMM</name>
<dbReference type="Pfam" id="PF19922">
    <property type="entry name" value="bpX6"/>
    <property type="match status" value="1"/>
</dbReference>
<gene>
    <name evidence="4" type="ORF">MOV92_15795</name>
</gene>
<keyword evidence="5" id="KW-1185">Reference proteome</keyword>
<keyword evidence="2" id="KW-0472">Membrane</keyword>
<dbReference type="RefSeq" id="WP_057943620.1">
    <property type="nucleotide sequence ID" value="NZ_CP011131.1"/>
</dbReference>